<dbReference type="Pfam" id="PF05910">
    <property type="entry name" value="DUF868"/>
    <property type="match status" value="1"/>
</dbReference>
<protein>
    <submittedName>
        <fullName evidence="1">Uncharacterized protein</fullName>
    </submittedName>
</protein>
<comment type="caution">
    <text evidence="1">The sequence shown here is derived from an EMBL/GenBank/DDBJ whole genome shotgun (WGS) entry which is preliminary data.</text>
</comment>
<evidence type="ECO:0000313" key="1">
    <source>
        <dbReference type="EMBL" id="OMO93442.1"/>
    </source>
</evidence>
<name>A0A1R3JF67_9ROSI</name>
<evidence type="ECO:0000313" key="2">
    <source>
        <dbReference type="Proteomes" id="UP000187203"/>
    </source>
</evidence>
<gene>
    <name evidence="1" type="ORF">COLO4_16873</name>
</gene>
<keyword evidence="2" id="KW-1185">Reference proteome</keyword>
<sequence>MKHYVEVRLTEVTDDESTYSLIGAKFGSRLEPDYGFCIAFMVDGETLLVGDSTKEGYARTRAHKPVRSQALEKGIGSKVFNTKAKFGGKSREISSF</sequence>
<dbReference type="EMBL" id="AWUE01016262">
    <property type="protein sequence ID" value="OMO93442.1"/>
    <property type="molecule type" value="Genomic_DNA"/>
</dbReference>
<dbReference type="Proteomes" id="UP000187203">
    <property type="component" value="Unassembled WGS sequence"/>
</dbReference>
<dbReference type="AlphaFoldDB" id="A0A1R3JF67"/>
<proteinExistence type="predicted"/>
<reference evidence="2" key="1">
    <citation type="submission" date="2013-09" db="EMBL/GenBank/DDBJ databases">
        <title>Corchorus olitorius genome sequencing.</title>
        <authorList>
            <person name="Alam M."/>
            <person name="Haque M.S."/>
            <person name="Islam M.S."/>
            <person name="Emdad E.M."/>
            <person name="Islam M.M."/>
            <person name="Ahmed B."/>
            <person name="Halim A."/>
            <person name="Hossen Q.M.M."/>
            <person name="Hossain M.Z."/>
            <person name="Ahmed R."/>
            <person name="Khan M.M."/>
            <person name="Islam R."/>
            <person name="Rashid M.M."/>
            <person name="Khan S.A."/>
            <person name="Rahman M.S."/>
            <person name="Alam M."/>
            <person name="Yahiya A.S."/>
            <person name="Khan M.S."/>
            <person name="Azam M.S."/>
            <person name="Haque T."/>
            <person name="Lashkar M.Z.H."/>
            <person name="Akhand A.I."/>
            <person name="Morshed G."/>
            <person name="Roy S."/>
            <person name="Uddin K.S."/>
            <person name="Rabeya T."/>
            <person name="Hossain A.S."/>
            <person name="Chowdhury A."/>
            <person name="Snigdha A.R."/>
            <person name="Mortoza M.S."/>
            <person name="Matin S.A."/>
            <person name="Hoque S.M.E."/>
            <person name="Islam M.K."/>
            <person name="Roy D.K."/>
            <person name="Haider R."/>
            <person name="Moosa M.M."/>
            <person name="Elias S.M."/>
            <person name="Hasan A.M."/>
            <person name="Jahan S."/>
            <person name="Shafiuddin M."/>
            <person name="Mahmood N."/>
            <person name="Shommy N.S."/>
        </authorList>
    </citation>
    <scope>NUCLEOTIDE SEQUENCE [LARGE SCALE GENOMIC DNA]</scope>
    <source>
        <strain evidence="2">cv. O-4</strain>
    </source>
</reference>
<organism evidence="1 2">
    <name type="scientific">Corchorus olitorius</name>
    <dbReference type="NCBI Taxonomy" id="93759"/>
    <lineage>
        <taxon>Eukaryota</taxon>
        <taxon>Viridiplantae</taxon>
        <taxon>Streptophyta</taxon>
        <taxon>Embryophyta</taxon>
        <taxon>Tracheophyta</taxon>
        <taxon>Spermatophyta</taxon>
        <taxon>Magnoliopsida</taxon>
        <taxon>eudicotyledons</taxon>
        <taxon>Gunneridae</taxon>
        <taxon>Pentapetalae</taxon>
        <taxon>rosids</taxon>
        <taxon>malvids</taxon>
        <taxon>Malvales</taxon>
        <taxon>Malvaceae</taxon>
        <taxon>Grewioideae</taxon>
        <taxon>Apeibeae</taxon>
        <taxon>Corchorus</taxon>
    </lineage>
</organism>
<accession>A0A1R3JF67</accession>
<dbReference type="InterPro" id="IPR008586">
    <property type="entry name" value="DUF868_pln"/>
</dbReference>